<dbReference type="Proteomes" id="UP000001555">
    <property type="component" value="Unassembled WGS sequence"/>
</dbReference>
<protein>
    <submittedName>
        <fullName evidence="1 2">Engorgement factor alpha, putative</fullName>
    </submittedName>
</protein>
<dbReference type="EnsemblMetazoa" id="ISCW011475-RA">
    <property type="protein sequence ID" value="ISCW011475-PA"/>
    <property type="gene ID" value="ISCW011475"/>
</dbReference>
<evidence type="ECO:0000313" key="1">
    <source>
        <dbReference type="EMBL" id="EEC15043.1"/>
    </source>
</evidence>
<dbReference type="AlphaFoldDB" id="B7Q871"/>
<organism>
    <name type="scientific">Ixodes scapularis</name>
    <name type="common">Black-legged tick</name>
    <name type="synonym">Deer tick</name>
    <dbReference type="NCBI Taxonomy" id="6945"/>
    <lineage>
        <taxon>Eukaryota</taxon>
        <taxon>Metazoa</taxon>
        <taxon>Ecdysozoa</taxon>
        <taxon>Arthropoda</taxon>
        <taxon>Chelicerata</taxon>
        <taxon>Arachnida</taxon>
        <taxon>Acari</taxon>
        <taxon>Parasitiformes</taxon>
        <taxon>Ixodida</taxon>
        <taxon>Ixodoidea</taxon>
        <taxon>Ixodidae</taxon>
        <taxon>Ixodinae</taxon>
        <taxon>Ixodes</taxon>
    </lineage>
</organism>
<dbReference type="PaxDb" id="6945-B7Q871"/>
<dbReference type="HOGENOM" id="CLU_2226087_0_0_1"/>
<dbReference type="InParanoid" id="B7Q871"/>
<evidence type="ECO:0000313" key="3">
    <source>
        <dbReference type="Proteomes" id="UP000001555"/>
    </source>
</evidence>
<reference evidence="2" key="2">
    <citation type="submission" date="2020-05" db="UniProtKB">
        <authorList>
            <consortium name="EnsemblMetazoa"/>
        </authorList>
    </citation>
    <scope>IDENTIFICATION</scope>
    <source>
        <strain evidence="2">wikel</strain>
    </source>
</reference>
<accession>B7Q871</accession>
<name>B7Q871_IXOSC</name>
<keyword evidence="3" id="KW-1185">Reference proteome</keyword>
<dbReference type="VEuPathDB" id="VectorBase:ISCW011475"/>
<gene>
    <name evidence="1" type="ORF">IscW_ISCW011475</name>
</gene>
<proteinExistence type="predicted"/>
<dbReference type="VEuPathDB" id="VectorBase:ISCI011475"/>
<reference evidence="1 3" key="1">
    <citation type="submission" date="2008-03" db="EMBL/GenBank/DDBJ databases">
        <title>Annotation of Ixodes scapularis.</title>
        <authorList>
            <consortium name="Ixodes scapularis Genome Project Consortium"/>
            <person name="Caler E."/>
            <person name="Hannick L.I."/>
            <person name="Bidwell S."/>
            <person name="Joardar V."/>
            <person name="Thiagarajan M."/>
            <person name="Amedeo P."/>
            <person name="Galinsky K.J."/>
            <person name="Schobel S."/>
            <person name="Inman J."/>
            <person name="Hostetler J."/>
            <person name="Miller J."/>
            <person name="Hammond M."/>
            <person name="Megy K."/>
            <person name="Lawson D."/>
            <person name="Kodira C."/>
            <person name="Sutton G."/>
            <person name="Meyer J."/>
            <person name="Hill C.A."/>
            <person name="Birren B."/>
            <person name="Nene V."/>
            <person name="Collins F."/>
            <person name="Alarcon-Chaidez F."/>
            <person name="Wikel S."/>
            <person name="Strausberg R."/>
        </authorList>
    </citation>
    <scope>NUCLEOTIDE SEQUENCE [LARGE SCALE GENOMIC DNA]</scope>
    <source>
        <strain evidence="3">Wikel</strain>
        <strain evidence="1">Wikel colony</strain>
    </source>
</reference>
<sequence length="106" mass="12269">MTENCRLWQNIRLDKESTCNYAQVPGKHGSTYFRIEGFDNVASLELKLESILSRHPSLCVALVDVDYDDFLGVCDNGQPFARLHTVQKIVRRFATTAQFYVDLRRR</sequence>
<dbReference type="EMBL" id="DS881478">
    <property type="protein sequence ID" value="EEC15043.1"/>
    <property type="molecule type" value="Genomic_DNA"/>
</dbReference>
<dbReference type="EMBL" id="ABJB011079943">
    <property type="status" value="NOT_ANNOTATED_CDS"/>
    <property type="molecule type" value="Genomic_DNA"/>
</dbReference>
<evidence type="ECO:0000313" key="2">
    <source>
        <dbReference type="EnsemblMetazoa" id="ISCW011475-PA"/>
    </source>
</evidence>